<dbReference type="AlphaFoldDB" id="A0A232ELA9"/>
<keyword evidence="9" id="KW-1185">Reference proteome</keyword>
<sequence length="228" mass="25562">MCEIFVLFEGYSTQIDDVTMDANCSCTLIKAPNKNVIVDTMTAWDKQAIVEALSKYDVRPEDINYVVCSHSHADHIGNNNLFLEADEHIVGITVERETLFHERNIKNCKFKNIISNSDYKLCEEVKITATPGHTADDVTVIVKGKFEGEEVTVAITGDLFEKEEDLDDPSIWINLGTPDLKEVQALSRSKIANLADIIIPGHGPAFKVTEEIRKKLAQQLEQIKSKEL</sequence>
<comment type="caution">
    <text evidence="8">The sequence shown here is derived from an EMBL/GenBank/DDBJ whole genome shotgun (WGS) entry which is preliminary data.</text>
</comment>
<comment type="subunit">
    <text evidence="2">Homodimer.</text>
</comment>
<feature type="domain" description="Metallo-beta-lactamase" evidence="7">
    <location>
        <begin position="23"/>
        <end position="202"/>
    </location>
</feature>
<gene>
    <name evidence="8" type="ORF">TSAR_010914</name>
</gene>
<dbReference type="SMART" id="SM00849">
    <property type="entry name" value="Lactamase_B"/>
    <property type="match status" value="1"/>
</dbReference>
<dbReference type="OrthoDB" id="10250730at2759"/>
<dbReference type="Gene3D" id="3.60.15.10">
    <property type="entry name" value="Ribonuclease Z/Hydroxyacylglutathione hydrolase-like"/>
    <property type="match status" value="1"/>
</dbReference>
<evidence type="ECO:0000256" key="6">
    <source>
        <dbReference type="ARBA" id="ARBA00045869"/>
    </source>
</evidence>
<comment type="function">
    <text evidence="6">Endoribonuclease that catalyzes the hydrolysis of histone-coding pre-mRNA 3'-end. Involved in histone pre-mRNA processing during the S-phase of the cell cycle, which is required for entering/progressing through S-phase. Cleaves histone pre-mRNA at a major and a minor cleavage site after the 5'-ACCCA-3' and the 5'-ACCCACA-3' sequence, respectively, and located downstream of the stem-loop. May require the presence of the HDE element located at the histone pre-RNA 3'-end to avoid non-specific cleavage.</text>
</comment>
<dbReference type="GO" id="GO:0005829">
    <property type="term" value="C:cytosol"/>
    <property type="evidence" value="ECO:0007669"/>
    <property type="project" value="UniProtKB-SubCell"/>
</dbReference>
<evidence type="ECO:0000313" key="8">
    <source>
        <dbReference type="EMBL" id="OXU19143.1"/>
    </source>
</evidence>
<evidence type="ECO:0000259" key="7">
    <source>
        <dbReference type="SMART" id="SM00849"/>
    </source>
</evidence>
<accession>A0A232ELA9</accession>
<dbReference type="PANTHER" id="PTHR23200">
    <property type="entry name" value="METALLO-BETA-LACTAMASE DOMAIN-CONTAINING PROTEIN 1"/>
    <property type="match status" value="1"/>
</dbReference>
<dbReference type="CDD" id="cd07711">
    <property type="entry name" value="MBLAC1-like_MBL-fold"/>
    <property type="match status" value="1"/>
</dbReference>
<evidence type="ECO:0000256" key="2">
    <source>
        <dbReference type="ARBA" id="ARBA00011738"/>
    </source>
</evidence>
<dbReference type="InterPro" id="IPR039344">
    <property type="entry name" value="MBLAC1"/>
</dbReference>
<dbReference type="SUPFAM" id="SSF56281">
    <property type="entry name" value="Metallo-hydrolase/oxidoreductase"/>
    <property type="match status" value="1"/>
</dbReference>
<comment type="subcellular location">
    <subcellularLocation>
        <location evidence="1">Cytoplasm</location>
        <location evidence="1">Cytosol</location>
    </subcellularLocation>
</comment>
<protein>
    <recommendedName>
        <fullName evidence="3">Metallo-beta-lactamase domain-containing protein 1</fullName>
    </recommendedName>
    <alternativeName>
        <fullName evidence="4">Endoribonuclease MBLAC1</fullName>
    </alternativeName>
</protein>
<evidence type="ECO:0000256" key="1">
    <source>
        <dbReference type="ARBA" id="ARBA00004514"/>
    </source>
</evidence>
<dbReference type="EMBL" id="NNAY01003589">
    <property type="protein sequence ID" value="OXU19143.1"/>
    <property type="molecule type" value="Genomic_DNA"/>
</dbReference>
<evidence type="ECO:0000256" key="3">
    <source>
        <dbReference type="ARBA" id="ARBA00014856"/>
    </source>
</evidence>
<dbReference type="PANTHER" id="PTHR23200:SF48">
    <property type="entry name" value="METALLO-BETA-LACTAMASE DOMAIN-CONTAINING PROTEIN 1"/>
    <property type="match status" value="1"/>
</dbReference>
<proteinExistence type="predicted"/>
<name>A0A232ELA9_9HYME</name>
<dbReference type="GO" id="GO:0031123">
    <property type="term" value="P:RNA 3'-end processing"/>
    <property type="evidence" value="ECO:0007669"/>
    <property type="project" value="UniProtKB-ARBA"/>
</dbReference>
<dbReference type="InterPro" id="IPR036866">
    <property type="entry name" value="RibonucZ/Hydroxyglut_hydro"/>
</dbReference>
<evidence type="ECO:0000313" key="9">
    <source>
        <dbReference type="Proteomes" id="UP000215335"/>
    </source>
</evidence>
<dbReference type="InterPro" id="IPR001279">
    <property type="entry name" value="Metallo-B-lactamas"/>
</dbReference>
<organism evidence="8 9">
    <name type="scientific">Trichomalopsis sarcophagae</name>
    <dbReference type="NCBI Taxonomy" id="543379"/>
    <lineage>
        <taxon>Eukaryota</taxon>
        <taxon>Metazoa</taxon>
        <taxon>Ecdysozoa</taxon>
        <taxon>Arthropoda</taxon>
        <taxon>Hexapoda</taxon>
        <taxon>Insecta</taxon>
        <taxon>Pterygota</taxon>
        <taxon>Neoptera</taxon>
        <taxon>Endopterygota</taxon>
        <taxon>Hymenoptera</taxon>
        <taxon>Apocrita</taxon>
        <taxon>Proctotrupomorpha</taxon>
        <taxon>Chalcidoidea</taxon>
        <taxon>Pteromalidae</taxon>
        <taxon>Pteromalinae</taxon>
        <taxon>Trichomalopsis</taxon>
    </lineage>
</organism>
<evidence type="ECO:0000256" key="5">
    <source>
        <dbReference type="ARBA" id="ARBA00044690"/>
    </source>
</evidence>
<dbReference type="Proteomes" id="UP000215335">
    <property type="component" value="Unassembled WGS sequence"/>
</dbReference>
<evidence type="ECO:0000256" key="4">
    <source>
        <dbReference type="ARBA" id="ARBA00032988"/>
    </source>
</evidence>
<reference evidence="8 9" key="1">
    <citation type="journal article" date="2017" name="Curr. Biol.">
        <title>The Evolution of Venom by Co-option of Single-Copy Genes.</title>
        <authorList>
            <person name="Martinson E.O."/>
            <person name="Mrinalini"/>
            <person name="Kelkar Y.D."/>
            <person name="Chang C.H."/>
            <person name="Werren J.H."/>
        </authorList>
    </citation>
    <scope>NUCLEOTIDE SEQUENCE [LARGE SCALE GENOMIC DNA]</scope>
    <source>
        <strain evidence="8 9">Alberta</strain>
        <tissue evidence="8">Whole body</tissue>
    </source>
</reference>
<comment type="catalytic activity">
    <reaction evidence="5">
        <text>a ribonucleotidyl-ribonucleotide-RNA + H2O = a 3'-end ribonucleotide-RNA + a 5'-end 5'-phospho-ribonucleoside-RNA + H(+)</text>
        <dbReference type="Rhea" id="RHEA:68096"/>
        <dbReference type="Rhea" id="RHEA-COMP:15179"/>
        <dbReference type="Rhea" id="RHEA-COMP:17355"/>
        <dbReference type="Rhea" id="RHEA-COMP:17428"/>
        <dbReference type="ChEBI" id="CHEBI:15377"/>
        <dbReference type="ChEBI" id="CHEBI:15378"/>
        <dbReference type="ChEBI" id="CHEBI:74896"/>
        <dbReference type="ChEBI" id="CHEBI:138282"/>
        <dbReference type="ChEBI" id="CHEBI:173118"/>
    </reaction>
    <physiologicalReaction direction="left-to-right" evidence="5">
        <dbReference type="Rhea" id="RHEA:68097"/>
    </physiologicalReaction>
</comment>
<dbReference type="Pfam" id="PF00753">
    <property type="entry name" value="Lactamase_B"/>
    <property type="match status" value="1"/>
</dbReference>